<accession>A0A9P4J1A6</accession>
<dbReference type="Proteomes" id="UP000799439">
    <property type="component" value="Unassembled WGS sequence"/>
</dbReference>
<comment type="caution">
    <text evidence="1">The sequence shown here is derived from an EMBL/GenBank/DDBJ whole genome shotgun (WGS) entry which is preliminary data.</text>
</comment>
<evidence type="ECO:0000313" key="2">
    <source>
        <dbReference type="Proteomes" id="UP000799439"/>
    </source>
</evidence>
<dbReference type="AlphaFoldDB" id="A0A9P4J1A6"/>
<proteinExistence type="predicted"/>
<evidence type="ECO:0000313" key="1">
    <source>
        <dbReference type="EMBL" id="KAF2152270.1"/>
    </source>
</evidence>
<sequence length="160" mass="18222">MFTNSTVPQVRAHVTDTYLPDLAACHIHWIVAPNKQQRRRLAMLGCGPAQSLLTFIHRCVCRYTTPIGHTVFSTCSMQHGIMQYLHWIFPKPPWPVGTRVPVSSVRIYDPAVPWVVKGAPTPRPVIDPQQRRFPKKHTLVCHAGNYAVGVKPSYQPIRHW</sequence>
<dbReference type="EMBL" id="ML996086">
    <property type="protein sequence ID" value="KAF2152270.1"/>
    <property type="molecule type" value="Genomic_DNA"/>
</dbReference>
<keyword evidence="2" id="KW-1185">Reference proteome</keyword>
<name>A0A9P4J1A6_9PEZI</name>
<protein>
    <submittedName>
        <fullName evidence="1">Uncharacterized protein</fullName>
    </submittedName>
</protein>
<reference evidence="1" key="1">
    <citation type="journal article" date="2020" name="Stud. Mycol.">
        <title>101 Dothideomycetes genomes: a test case for predicting lifestyles and emergence of pathogens.</title>
        <authorList>
            <person name="Haridas S."/>
            <person name="Albert R."/>
            <person name="Binder M."/>
            <person name="Bloem J."/>
            <person name="Labutti K."/>
            <person name="Salamov A."/>
            <person name="Andreopoulos B."/>
            <person name="Baker S."/>
            <person name="Barry K."/>
            <person name="Bills G."/>
            <person name="Bluhm B."/>
            <person name="Cannon C."/>
            <person name="Castanera R."/>
            <person name="Culley D."/>
            <person name="Daum C."/>
            <person name="Ezra D."/>
            <person name="Gonzalez J."/>
            <person name="Henrissat B."/>
            <person name="Kuo A."/>
            <person name="Liang C."/>
            <person name="Lipzen A."/>
            <person name="Lutzoni F."/>
            <person name="Magnuson J."/>
            <person name="Mondo S."/>
            <person name="Nolan M."/>
            <person name="Ohm R."/>
            <person name="Pangilinan J."/>
            <person name="Park H.-J."/>
            <person name="Ramirez L."/>
            <person name="Alfaro M."/>
            <person name="Sun H."/>
            <person name="Tritt A."/>
            <person name="Yoshinaga Y."/>
            <person name="Zwiers L.-H."/>
            <person name="Turgeon B."/>
            <person name="Goodwin S."/>
            <person name="Spatafora J."/>
            <person name="Crous P."/>
            <person name="Grigoriev I."/>
        </authorList>
    </citation>
    <scope>NUCLEOTIDE SEQUENCE</scope>
    <source>
        <strain evidence="1">CBS 260.36</strain>
    </source>
</reference>
<organism evidence="1 2">
    <name type="scientific">Myriangium duriaei CBS 260.36</name>
    <dbReference type="NCBI Taxonomy" id="1168546"/>
    <lineage>
        <taxon>Eukaryota</taxon>
        <taxon>Fungi</taxon>
        <taxon>Dikarya</taxon>
        <taxon>Ascomycota</taxon>
        <taxon>Pezizomycotina</taxon>
        <taxon>Dothideomycetes</taxon>
        <taxon>Dothideomycetidae</taxon>
        <taxon>Myriangiales</taxon>
        <taxon>Myriangiaceae</taxon>
        <taxon>Myriangium</taxon>
    </lineage>
</organism>
<gene>
    <name evidence="1" type="ORF">K461DRAFT_144006</name>
</gene>